<gene>
    <name evidence="1" type="ORF">POCTA_138.1.T0350020</name>
</gene>
<dbReference type="Proteomes" id="UP000683925">
    <property type="component" value="Unassembled WGS sequence"/>
</dbReference>
<sequence>MGIHQIDIIQVKHQFFTAGPNFVIHYFKKFLVNLTYQIKLKLSQTEQFLLQSNSLENHSISKIQKRVVTLIIVLENKSIDFVDSFRGIQKYMRCQVEWSQIQSQIHNFRQIWHNQELALSQLHKVIVNDFIRKVAPRNLSHQLNQYYLAKNLLTESKIFSKVKQNLLLNNKGLHLILDSNKQDKNFNLKNQAQYLLFQTLKMVVLQQSQKSLEHHSRIELKNQQSYFKLLNQIMTQMKKDIFKGCLTYYSIFQDEQVYIDCTEFDDKESIKLRPLQYLLMLHYKTARFDYSKNKRSQIKNNLMLNEENKVEQTHP</sequence>
<dbReference type="AlphaFoldDB" id="A0A8S1TW02"/>
<keyword evidence="2" id="KW-1185">Reference proteome</keyword>
<comment type="caution">
    <text evidence="1">The sequence shown here is derived from an EMBL/GenBank/DDBJ whole genome shotgun (WGS) entry which is preliminary data.</text>
</comment>
<organism evidence="1 2">
    <name type="scientific">Paramecium octaurelia</name>
    <dbReference type="NCBI Taxonomy" id="43137"/>
    <lineage>
        <taxon>Eukaryota</taxon>
        <taxon>Sar</taxon>
        <taxon>Alveolata</taxon>
        <taxon>Ciliophora</taxon>
        <taxon>Intramacronucleata</taxon>
        <taxon>Oligohymenophorea</taxon>
        <taxon>Peniculida</taxon>
        <taxon>Parameciidae</taxon>
        <taxon>Paramecium</taxon>
    </lineage>
</organism>
<name>A0A8S1TW02_PAROT</name>
<protein>
    <submittedName>
        <fullName evidence="1">Uncharacterized protein</fullName>
    </submittedName>
</protein>
<accession>A0A8S1TW02</accession>
<evidence type="ECO:0000313" key="2">
    <source>
        <dbReference type="Proteomes" id="UP000683925"/>
    </source>
</evidence>
<evidence type="ECO:0000313" key="1">
    <source>
        <dbReference type="EMBL" id="CAD8158111.1"/>
    </source>
</evidence>
<proteinExistence type="predicted"/>
<dbReference type="EMBL" id="CAJJDP010000035">
    <property type="protein sequence ID" value="CAD8158111.1"/>
    <property type="molecule type" value="Genomic_DNA"/>
</dbReference>
<reference evidence="1" key="1">
    <citation type="submission" date="2021-01" db="EMBL/GenBank/DDBJ databases">
        <authorList>
            <consortium name="Genoscope - CEA"/>
            <person name="William W."/>
        </authorList>
    </citation>
    <scope>NUCLEOTIDE SEQUENCE</scope>
</reference>